<dbReference type="AlphaFoldDB" id="A0A135YUC8"/>
<sequence>MFLATAIHTLWTNGVAMSLIGALIGAILFSFFYFAIRAIQEKNAVRFGIFAASFIAVFIVLICIPIVPDLLKILFASLSMLGGITTLAFVALLYKQQSN</sequence>
<keyword evidence="1" id="KW-0472">Membrane</keyword>
<proteinExistence type="predicted"/>
<keyword evidence="1" id="KW-1133">Transmembrane helix</keyword>
<keyword evidence="1" id="KW-0812">Transmembrane</keyword>
<reference evidence="2" key="2">
    <citation type="submission" date="2024-06" db="EMBL/GenBank/DDBJ databases">
        <title>Vaginal Lactobacillus fatty acid response mechanisms reveal a metabolite-targeted strategy for bacterial vaginosis treatment.</title>
        <authorList>
            <person name="Zhu M."/>
            <person name="Blainey P.C."/>
            <person name="Bloom S.M."/>
            <person name="Kwon D.S."/>
        </authorList>
    </citation>
    <scope>NUCLEOTIDE SEQUENCE</scope>
    <source>
        <strain evidence="2">194_F1_1</strain>
    </source>
</reference>
<evidence type="ECO:0000313" key="3">
    <source>
        <dbReference type="EMBL" id="TDN28755.1"/>
    </source>
</evidence>
<comment type="caution">
    <text evidence="3">The sequence shown here is derived from an EMBL/GenBank/DDBJ whole genome shotgun (WGS) entry which is preliminary data.</text>
</comment>
<accession>A0A135YUC8</accession>
<protein>
    <submittedName>
        <fullName evidence="3">Uncharacterized protein</fullName>
    </submittedName>
</protein>
<dbReference type="Proteomes" id="UP000295195">
    <property type="component" value="Unassembled WGS sequence"/>
</dbReference>
<gene>
    <name evidence="2" type="ORF">ABVC42_00465</name>
    <name evidence="3" type="ORF">CEE75_12490</name>
</gene>
<reference evidence="3 4" key="1">
    <citation type="submission" date="2017-06" db="EMBL/GenBank/DDBJ databases">
        <authorList>
            <person name="Swanenburg J."/>
            <person name="Kort R."/>
        </authorList>
    </citation>
    <scope>NUCLEOTIDE SEQUENCE [LARGE SCALE GENOMIC DNA]</scope>
    <source>
        <strain evidence="3 4">RL05</strain>
    </source>
</reference>
<evidence type="ECO:0000313" key="4">
    <source>
        <dbReference type="Proteomes" id="UP000295195"/>
    </source>
</evidence>
<feature type="transmembrane region" description="Helical" evidence="1">
    <location>
        <begin position="73"/>
        <end position="94"/>
    </location>
</feature>
<dbReference type="EMBL" id="NKLP01000264">
    <property type="protein sequence ID" value="TDN28755.1"/>
    <property type="molecule type" value="Genomic_DNA"/>
</dbReference>
<keyword evidence="5" id="KW-1185">Reference proteome</keyword>
<evidence type="ECO:0000313" key="5">
    <source>
        <dbReference type="Proteomes" id="UP001434419"/>
    </source>
</evidence>
<evidence type="ECO:0000313" key="2">
    <source>
        <dbReference type="EMBL" id="MES5148433.1"/>
    </source>
</evidence>
<name>A0A135YUC8_9LACO</name>
<dbReference type="EMBL" id="JBETVU010000007">
    <property type="protein sequence ID" value="MES5148433.1"/>
    <property type="molecule type" value="Genomic_DNA"/>
</dbReference>
<feature type="transmembrane region" description="Helical" evidence="1">
    <location>
        <begin position="47"/>
        <end position="67"/>
    </location>
</feature>
<evidence type="ECO:0000256" key="1">
    <source>
        <dbReference type="SAM" id="Phobius"/>
    </source>
</evidence>
<dbReference type="Proteomes" id="UP001434419">
    <property type="component" value="Unassembled WGS sequence"/>
</dbReference>
<organism evidence="3 4">
    <name type="scientific">Lactobacillus crispatus</name>
    <dbReference type="NCBI Taxonomy" id="47770"/>
    <lineage>
        <taxon>Bacteria</taxon>
        <taxon>Bacillati</taxon>
        <taxon>Bacillota</taxon>
        <taxon>Bacilli</taxon>
        <taxon>Lactobacillales</taxon>
        <taxon>Lactobacillaceae</taxon>
        <taxon>Lactobacillus</taxon>
    </lineage>
</organism>
<dbReference type="RefSeq" id="WP_060462847.1">
    <property type="nucleotide sequence ID" value="NZ_CP083390.1"/>
</dbReference>
<feature type="transmembrane region" description="Helical" evidence="1">
    <location>
        <begin position="15"/>
        <end position="35"/>
    </location>
</feature>